<accession>A0A9P5U4X7</accession>
<evidence type="ECO:0008006" key="3">
    <source>
        <dbReference type="Google" id="ProtNLM"/>
    </source>
</evidence>
<name>A0A9P5U4X7_9AGAR</name>
<dbReference type="AlphaFoldDB" id="A0A9P5U4X7"/>
<evidence type="ECO:0000313" key="1">
    <source>
        <dbReference type="EMBL" id="KAF9066391.1"/>
    </source>
</evidence>
<dbReference type="PANTHER" id="PTHR38926">
    <property type="entry name" value="F-BOX DOMAIN CONTAINING PROTEIN, EXPRESSED"/>
    <property type="match status" value="1"/>
</dbReference>
<dbReference type="Gene3D" id="1.20.1280.50">
    <property type="match status" value="1"/>
</dbReference>
<keyword evidence="2" id="KW-1185">Reference proteome</keyword>
<gene>
    <name evidence="1" type="ORF">BDP27DRAFT_1423912</name>
</gene>
<dbReference type="InterPro" id="IPR036047">
    <property type="entry name" value="F-box-like_dom_sf"/>
</dbReference>
<dbReference type="OrthoDB" id="3266451at2759"/>
<sequence>MTSPRAGYASPSGGVPINLSSEELSALENNLRFEFGPSVVTPQQGKELRMMLDLADKDIEGYMSEVARLEVRRAKILALLSPMRKLPNETLLHIFELVCAKNLLRCHPWLPDEKTTPTKVTAVITFLPTMAISSVCSRWRALALSAPSLWANLTVTTHTTMNEAAIFSGFTDTVNRYLTRSGASPIRLTLTIHGFTDATEVPALTHLIEHAQRWKTFEYKGHYSLTKHSMLSGVRFPLLVELDNRFESNLTNLFGHCSKLHTISISQSIGTIPGTRLRHLDFCGLLSLTDLDEALRSCPSLKSLKLGLMMNSVLKEDALRYYNITALTLINDASSETLFSSFNFPYLNTLVVDGRVIKLLPNNFPSFITRSCCMITSFTLLGMSMHDSDLIAVLRVMPALLHLEVDQLSNAKRNPITSHLISRLTHRQSTATVLVPELHSLHLRYEPSGEFDDAAFVNMVESRWFKPGSELSAEMLAMGRNSIRSVVLKFTSREVDVDIYMPLWVLDAVGLRVVVSGTNGVQV</sequence>
<dbReference type="PANTHER" id="PTHR38926:SF72">
    <property type="entry name" value="IM:7136021-RELATED"/>
    <property type="match status" value="1"/>
</dbReference>
<dbReference type="Proteomes" id="UP000772434">
    <property type="component" value="Unassembled WGS sequence"/>
</dbReference>
<dbReference type="Gene3D" id="3.80.10.10">
    <property type="entry name" value="Ribonuclease Inhibitor"/>
    <property type="match status" value="1"/>
</dbReference>
<dbReference type="EMBL" id="JADNRY010000088">
    <property type="protein sequence ID" value="KAF9066391.1"/>
    <property type="molecule type" value="Genomic_DNA"/>
</dbReference>
<dbReference type="InterPro" id="IPR032675">
    <property type="entry name" value="LRR_dom_sf"/>
</dbReference>
<comment type="caution">
    <text evidence="1">The sequence shown here is derived from an EMBL/GenBank/DDBJ whole genome shotgun (WGS) entry which is preliminary data.</text>
</comment>
<organism evidence="1 2">
    <name type="scientific">Rhodocollybia butyracea</name>
    <dbReference type="NCBI Taxonomy" id="206335"/>
    <lineage>
        <taxon>Eukaryota</taxon>
        <taxon>Fungi</taxon>
        <taxon>Dikarya</taxon>
        <taxon>Basidiomycota</taxon>
        <taxon>Agaricomycotina</taxon>
        <taxon>Agaricomycetes</taxon>
        <taxon>Agaricomycetidae</taxon>
        <taxon>Agaricales</taxon>
        <taxon>Marasmiineae</taxon>
        <taxon>Omphalotaceae</taxon>
        <taxon>Rhodocollybia</taxon>
    </lineage>
</organism>
<protein>
    <recommendedName>
        <fullName evidence="3">F-box domain-containing protein</fullName>
    </recommendedName>
</protein>
<proteinExistence type="predicted"/>
<dbReference type="SUPFAM" id="SSF81383">
    <property type="entry name" value="F-box domain"/>
    <property type="match status" value="1"/>
</dbReference>
<dbReference type="SUPFAM" id="SSF52047">
    <property type="entry name" value="RNI-like"/>
    <property type="match status" value="1"/>
</dbReference>
<evidence type="ECO:0000313" key="2">
    <source>
        <dbReference type="Proteomes" id="UP000772434"/>
    </source>
</evidence>
<reference evidence="1" key="1">
    <citation type="submission" date="2020-11" db="EMBL/GenBank/DDBJ databases">
        <authorList>
            <consortium name="DOE Joint Genome Institute"/>
            <person name="Ahrendt S."/>
            <person name="Riley R."/>
            <person name="Andreopoulos W."/>
            <person name="Labutti K."/>
            <person name="Pangilinan J."/>
            <person name="Ruiz-Duenas F.J."/>
            <person name="Barrasa J.M."/>
            <person name="Sanchez-Garcia M."/>
            <person name="Camarero S."/>
            <person name="Miyauchi S."/>
            <person name="Serrano A."/>
            <person name="Linde D."/>
            <person name="Babiker R."/>
            <person name="Drula E."/>
            <person name="Ayuso-Fernandez I."/>
            <person name="Pacheco R."/>
            <person name="Padilla G."/>
            <person name="Ferreira P."/>
            <person name="Barriuso J."/>
            <person name="Kellner H."/>
            <person name="Castanera R."/>
            <person name="Alfaro M."/>
            <person name="Ramirez L."/>
            <person name="Pisabarro A.G."/>
            <person name="Kuo A."/>
            <person name="Tritt A."/>
            <person name="Lipzen A."/>
            <person name="He G."/>
            <person name="Yan M."/>
            <person name="Ng V."/>
            <person name="Cullen D."/>
            <person name="Martin F."/>
            <person name="Rosso M.-N."/>
            <person name="Henrissat B."/>
            <person name="Hibbett D."/>
            <person name="Martinez A.T."/>
            <person name="Grigoriev I.V."/>
        </authorList>
    </citation>
    <scope>NUCLEOTIDE SEQUENCE</scope>
    <source>
        <strain evidence="1">AH 40177</strain>
    </source>
</reference>